<evidence type="ECO:0000313" key="1">
    <source>
        <dbReference type="EMBL" id="OPJ73899.1"/>
    </source>
</evidence>
<sequence length="120" mass="13082">MSLAATAEERRICLAVVSVSGTSPPNFAVTAFEFFCTTLHERKGCSLMLQMGEETGQGNQGPGRCARQGYEQGWGMQHSDQDILMTGSAKEGPNCPSPLSVRRVNVQEECLLQMRGLQFP</sequence>
<name>A0A1V4JNX6_PATFA</name>
<comment type="caution">
    <text evidence="1">The sequence shown here is derived from an EMBL/GenBank/DDBJ whole genome shotgun (WGS) entry which is preliminary data.</text>
</comment>
<dbReference type="AlphaFoldDB" id="A0A1V4JNX6"/>
<dbReference type="Proteomes" id="UP000190648">
    <property type="component" value="Unassembled WGS sequence"/>
</dbReference>
<keyword evidence="2" id="KW-1185">Reference proteome</keyword>
<dbReference type="EMBL" id="LSYS01006880">
    <property type="protein sequence ID" value="OPJ73899.1"/>
    <property type="molecule type" value="Genomic_DNA"/>
</dbReference>
<organism evidence="1 2">
    <name type="scientific">Patagioenas fasciata monilis</name>
    <dbReference type="NCBI Taxonomy" id="372326"/>
    <lineage>
        <taxon>Eukaryota</taxon>
        <taxon>Metazoa</taxon>
        <taxon>Chordata</taxon>
        <taxon>Craniata</taxon>
        <taxon>Vertebrata</taxon>
        <taxon>Euteleostomi</taxon>
        <taxon>Archelosauria</taxon>
        <taxon>Archosauria</taxon>
        <taxon>Dinosauria</taxon>
        <taxon>Saurischia</taxon>
        <taxon>Theropoda</taxon>
        <taxon>Coelurosauria</taxon>
        <taxon>Aves</taxon>
        <taxon>Neognathae</taxon>
        <taxon>Neoaves</taxon>
        <taxon>Columbimorphae</taxon>
        <taxon>Columbiformes</taxon>
        <taxon>Columbidae</taxon>
        <taxon>Patagioenas</taxon>
    </lineage>
</organism>
<protein>
    <submittedName>
        <fullName evidence="1">Uncharacterized protein</fullName>
    </submittedName>
</protein>
<evidence type="ECO:0000313" key="2">
    <source>
        <dbReference type="Proteomes" id="UP000190648"/>
    </source>
</evidence>
<accession>A0A1V4JNX6</accession>
<gene>
    <name evidence="1" type="ORF">AV530_013322</name>
</gene>
<reference evidence="1 2" key="1">
    <citation type="submission" date="2016-02" db="EMBL/GenBank/DDBJ databases">
        <title>Band-tailed pigeon sequencing and assembly.</title>
        <authorList>
            <person name="Soares A.E."/>
            <person name="Novak B.J."/>
            <person name="Rice E.S."/>
            <person name="O'Connell B."/>
            <person name="Chang D."/>
            <person name="Weber S."/>
            <person name="Shapiro B."/>
        </authorList>
    </citation>
    <scope>NUCLEOTIDE SEQUENCE [LARGE SCALE GENOMIC DNA]</scope>
    <source>
        <strain evidence="1">BTP2013</strain>
        <tissue evidence="1">Blood</tissue>
    </source>
</reference>
<proteinExistence type="predicted"/>